<feature type="transmembrane region" description="Helical" evidence="1">
    <location>
        <begin position="93"/>
        <end position="113"/>
    </location>
</feature>
<name>A0A3S9VQP4_9BACT</name>
<dbReference type="AlphaFoldDB" id="A0A3S9VQP4"/>
<keyword evidence="1" id="KW-0472">Membrane</keyword>
<feature type="transmembrane region" description="Helical" evidence="1">
    <location>
        <begin position="12"/>
        <end position="35"/>
    </location>
</feature>
<feature type="transmembrane region" description="Helical" evidence="1">
    <location>
        <begin position="67"/>
        <end position="87"/>
    </location>
</feature>
<protein>
    <recommendedName>
        <fullName evidence="4">Exosortase</fullName>
    </recommendedName>
</protein>
<feature type="transmembrane region" description="Helical" evidence="1">
    <location>
        <begin position="41"/>
        <end position="60"/>
    </location>
</feature>
<evidence type="ECO:0000256" key="1">
    <source>
        <dbReference type="SAM" id="Phobius"/>
    </source>
</evidence>
<dbReference type="Proteomes" id="UP000270673">
    <property type="component" value="Chromosome"/>
</dbReference>
<sequence length="118" mass="13315">MRDGTKIKLKQLKQTSFCSYLVLLGLLFYLSPILISDTGSAMFFLLGVFPAICFGCSVIYGLKHTSFWWILSVPVLFIPSGLIFYQWPFEVGIFYALGYTLIALIGQIVGILFSKRNK</sequence>
<gene>
    <name evidence="2" type="ORF">D8S85_04165</name>
</gene>
<dbReference type="KEGG" id="buy:D8S85_04165"/>
<reference evidence="2 3" key="1">
    <citation type="submission" date="2018-10" db="EMBL/GenBank/DDBJ databases">
        <title>Butyricimonas faecalis sp. nov., isolated from human faeces and emended description of the genus Butyricimonas.</title>
        <authorList>
            <person name="Le Roy T."/>
            <person name="Van der Smissen P."/>
            <person name="Paquot A."/>
            <person name="Delzenne N."/>
            <person name="Muccioli G."/>
            <person name="Collet J.-F."/>
            <person name="Cani P.D."/>
        </authorList>
    </citation>
    <scope>NUCLEOTIDE SEQUENCE [LARGE SCALE GENOMIC DNA]</scope>
    <source>
        <strain evidence="2 3">H184</strain>
    </source>
</reference>
<evidence type="ECO:0000313" key="3">
    <source>
        <dbReference type="Proteomes" id="UP000270673"/>
    </source>
</evidence>
<accession>A0A3S9VQP4</accession>
<dbReference type="EMBL" id="CP032819">
    <property type="protein sequence ID" value="AZS28825.1"/>
    <property type="molecule type" value="Genomic_DNA"/>
</dbReference>
<evidence type="ECO:0000313" key="2">
    <source>
        <dbReference type="EMBL" id="AZS28825.1"/>
    </source>
</evidence>
<evidence type="ECO:0008006" key="4">
    <source>
        <dbReference type="Google" id="ProtNLM"/>
    </source>
</evidence>
<organism evidence="2 3">
    <name type="scientific">Butyricimonas faecalis</name>
    <dbReference type="NCBI Taxonomy" id="2093856"/>
    <lineage>
        <taxon>Bacteria</taxon>
        <taxon>Pseudomonadati</taxon>
        <taxon>Bacteroidota</taxon>
        <taxon>Bacteroidia</taxon>
        <taxon>Bacteroidales</taxon>
        <taxon>Odoribacteraceae</taxon>
        <taxon>Butyricimonas</taxon>
    </lineage>
</organism>
<keyword evidence="3" id="KW-1185">Reference proteome</keyword>
<keyword evidence="1" id="KW-0812">Transmembrane</keyword>
<proteinExistence type="predicted"/>
<keyword evidence="1" id="KW-1133">Transmembrane helix</keyword>